<dbReference type="STRING" id="392333.SAMN05660860_00602"/>
<evidence type="ECO:0000256" key="11">
    <source>
        <dbReference type="ARBA" id="ARBA00023204"/>
    </source>
</evidence>
<dbReference type="Gene3D" id="3.40.470.10">
    <property type="entry name" value="Uracil-DNA glycosylase-like domain"/>
    <property type="match status" value="1"/>
</dbReference>
<dbReference type="AlphaFoldDB" id="A0A1G9JZP9"/>
<dbReference type="InterPro" id="IPR036895">
    <property type="entry name" value="Uracil-DNA_glycosylase-like_sf"/>
</dbReference>
<evidence type="ECO:0000256" key="9">
    <source>
        <dbReference type="ARBA" id="ARBA00023004"/>
    </source>
</evidence>
<dbReference type="InterPro" id="IPR005122">
    <property type="entry name" value="Uracil-DNA_glycosylase-like"/>
</dbReference>
<reference evidence="13 14" key="1">
    <citation type="submission" date="2016-10" db="EMBL/GenBank/DDBJ databases">
        <authorList>
            <person name="de Groot N.N."/>
        </authorList>
    </citation>
    <scope>NUCLEOTIDE SEQUENCE [LARGE SCALE GENOMIC DNA]</scope>
    <source>
        <strain evidence="13 14">DSM 17813</strain>
    </source>
</reference>
<evidence type="ECO:0000256" key="6">
    <source>
        <dbReference type="ARBA" id="ARBA00022723"/>
    </source>
</evidence>
<evidence type="ECO:0000256" key="4">
    <source>
        <dbReference type="ARBA" id="ARBA00019403"/>
    </source>
</evidence>
<feature type="domain" description="Uracil-DNA glycosylase-like" evidence="12">
    <location>
        <begin position="86"/>
        <end position="232"/>
    </location>
</feature>
<dbReference type="InterPro" id="IPR051536">
    <property type="entry name" value="UDG_Type-4/5"/>
</dbReference>
<keyword evidence="8" id="KW-0378">Hydrolase</keyword>
<organism evidence="13 14">
    <name type="scientific">Geoalkalibacter ferrihydriticus</name>
    <dbReference type="NCBI Taxonomy" id="392333"/>
    <lineage>
        <taxon>Bacteria</taxon>
        <taxon>Pseudomonadati</taxon>
        <taxon>Thermodesulfobacteriota</taxon>
        <taxon>Desulfuromonadia</taxon>
        <taxon>Desulfuromonadales</taxon>
        <taxon>Geoalkalibacteraceae</taxon>
        <taxon>Geoalkalibacter</taxon>
    </lineage>
</organism>
<evidence type="ECO:0000313" key="14">
    <source>
        <dbReference type="Proteomes" id="UP000182146"/>
    </source>
</evidence>
<dbReference type="GO" id="GO:0051539">
    <property type="term" value="F:4 iron, 4 sulfur cluster binding"/>
    <property type="evidence" value="ECO:0007669"/>
    <property type="project" value="UniProtKB-KW"/>
</dbReference>
<evidence type="ECO:0000256" key="7">
    <source>
        <dbReference type="ARBA" id="ARBA00022763"/>
    </source>
</evidence>
<dbReference type="SMART" id="SM00986">
    <property type="entry name" value="UDG"/>
    <property type="match status" value="1"/>
</dbReference>
<dbReference type="EMBL" id="FNGU01000001">
    <property type="protein sequence ID" value="SDL42716.1"/>
    <property type="molecule type" value="Genomic_DNA"/>
</dbReference>
<dbReference type="NCBIfam" id="TIGR00758">
    <property type="entry name" value="UDG_fam4"/>
    <property type="match status" value="1"/>
</dbReference>
<keyword evidence="7" id="KW-0227">DNA damage</keyword>
<dbReference type="Pfam" id="PF03167">
    <property type="entry name" value="UDG"/>
    <property type="match status" value="1"/>
</dbReference>
<gene>
    <name evidence="13" type="ORF">SAMN05660860_00602</name>
</gene>
<dbReference type="CDD" id="cd10030">
    <property type="entry name" value="UDG-F4_TTUDGA_SPO1dp_like"/>
    <property type="match status" value="1"/>
</dbReference>
<evidence type="ECO:0000259" key="12">
    <source>
        <dbReference type="SMART" id="SM00986"/>
    </source>
</evidence>
<evidence type="ECO:0000256" key="8">
    <source>
        <dbReference type="ARBA" id="ARBA00022801"/>
    </source>
</evidence>
<evidence type="ECO:0000256" key="10">
    <source>
        <dbReference type="ARBA" id="ARBA00023014"/>
    </source>
</evidence>
<dbReference type="PANTHER" id="PTHR33693">
    <property type="entry name" value="TYPE-5 URACIL-DNA GLYCOSYLASE"/>
    <property type="match status" value="1"/>
</dbReference>
<comment type="catalytic activity">
    <reaction evidence="1">
        <text>Hydrolyzes single-stranded DNA or mismatched double-stranded DNA and polynucleotides, releasing free uracil.</text>
        <dbReference type="EC" id="3.2.2.27"/>
    </reaction>
</comment>
<dbReference type="InterPro" id="IPR005273">
    <property type="entry name" value="Ura-DNA_glyco_family4"/>
</dbReference>
<dbReference type="OrthoDB" id="5290748at2"/>
<protein>
    <recommendedName>
        <fullName evidence="4">Type-4 uracil-DNA glycosylase</fullName>
        <ecNumber evidence="3">3.2.2.27</ecNumber>
    </recommendedName>
</protein>
<dbReference type="PANTHER" id="PTHR33693:SF1">
    <property type="entry name" value="TYPE-4 URACIL-DNA GLYCOSYLASE"/>
    <property type="match status" value="1"/>
</dbReference>
<keyword evidence="11" id="KW-0234">DNA repair</keyword>
<name>A0A1G9JZP9_9BACT</name>
<accession>A0A1G9JZP9</accession>
<dbReference type="GO" id="GO:0004844">
    <property type="term" value="F:uracil DNA N-glycosylase activity"/>
    <property type="evidence" value="ECO:0007669"/>
    <property type="project" value="UniProtKB-EC"/>
</dbReference>
<dbReference type="RefSeq" id="WP_082047963.1">
    <property type="nucleotide sequence ID" value="NZ_FNGU01000001.1"/>
</dbReference>
<keyword evidence="5" id="KW-0004">4Fe-4S</keyword>
<sequence>MKKELLEITSQVRALLQDWRTLGVQDLIVPAREVVPENLPPCPLNVTGVDRGGRVLCRQETLEEIHAELDGCRRCPLCKGRSNLVFGVGNPHARVVFVGEAPGREEDEKGEPFVGEAGRLLDRILFAMGLHRNDVYICNVIKCRPPQNRDPHPEEIAACEPYLRRQLAAIAPQVIVALGRFAVQTLVRDQSALGRLRGRWHEYEGIALMPTYHPAYLLRNPAGKREVWEDMKLVLKRLRTES</sequence>
<keyword evidence="6" id="KW-0479">Metal-binding</keyword>
<dbReference type="EC" id="3.2.2.27" evidence="3"/>
<proteinExistence type="inferred from homology"/>
<dbReference type="SUPFAM" id="SSF52141">
    <property type="entry name" value="Uracil-DNA glycosylase-like"/>
    <property type="match status" value="1"/>
</dbReference>
<dbReference type="SMART" id="SM00987">
    <property type="entry name" value="UreE_C"/>
    <property type="match status" value="1"/>
</dbReference>
<keyword evidence="10" id="KW-0411">Iron-sulfur</keyword>
<dbReference type="GO" id="GO:0006281">
    <property type="term" value="P:DNA repair"/>
    <property type="evidence" value="ECO:0007669"/>
    <property type="project" value="UniProtKB-KW"/>
</dbReference>
<dbReference type="GO" id="GO:0046872">
    <property type="term" value="F:metal ion binding"/>
    <property type="evidence" value="ECO:0007669"/>
    <property type="project" value="UniProtKB-KW"/>
</dbReference>
<evidence type="ECO:0000313" key="13">
    <source>
        <dbReference type="EMBL" id="SDL42716.1"/>
    </source>
</evidence>
<dbReference type="Proteomes" id="UP000182146">
    <property type="component" value="Unassembled WGS sequence"/>
</dbReference>
<comment type="similarity">
    <text evidence="2">Belongs to the uracil-DNA glycosylase (UDG) superfamily. Type 4 (UDGa) family.</text>
</comment>
<evidence type="ECO:0000256" key="5">
    <source>
        <dbReference type="ARBA" id="ARBA00022485"/>
    </source>
</evidence>
<evidence type="ECO:0000256" key="2">
    <source>
        <dbReference type="ARBA" id="ARBA00006521"/>
    </source>
</evidence>
<evidence type="ECO:0000256" key="3">
    <source>
        <dbReference type="ARBA" id="ARBA00012030"/>
    </source>
</evidence>
<evidence type="ECO:0000256" key="1">
    <source>
        <dbReference type="ARBA" id="ARBA00001400"/>
    </source>
</evidence>
<keyword evidence="9" id="KW-0408">Iron</keyword>